<dbReference type="Gene3D" id="3.40.50.300">
    <property type="entry name" value="P-loop containing nucleotide triphosphate hydrolases"/>
    <property type="match status" value="1"/>
</dbReference>
<keyword evidence="2" id="KW-0067">ATP-binding</keyword>
<dbReference type="Pfam" id="PF19568">
    <property type="entry name" value="Spore_III_AA"/>
    <property type="match status" value="1"/>
</dbReference>
<dbReference type="PANTHER" id="PTHR20953:SF3">
    <property type="entry name" value="P-LOOP CONTAINING NUCLEOSIDE TRIPHOSPHATE HYDROLASES SUPERFAMILY PROTEIN"/>
    <property type="match status" value="1"/>
</dbReference>
<dbReference type="Proteomes" id="UP000886787">
    <property type="component" value="Unassembled WGS sequence"/>
</dbReference>
<dbReference type="InterPro" id="IPR027417">
    <property type="entry name" value="P-loop_NTPase"/>
</dbReference>
<comment type="caution">
    <text evidence="4">The sequence shown here is derived from an EMBL/GenBank/DDBJ whole genome shotgun (WGS) entry which is preliminary data.</text>
</comment>
<accession>A0A9D0ZGE7</accession>
<name>A0A9D0ZGE7_9FIRM</name>
<dbReference type="EMBL" id="DVFW01000006">
    <property type="protein sequence ID" value="HIQ79824.1"/>
    <property type="molecule type" value="Genomic_DNA"/>
</dbReference>
<reference evidence="4" key="2">
    <citation type="journal article" date="2021" name="PeerJ">
        <title>Extensive microbial diversity within the chicken gut microbiome revealed by metagenomics and culture.</title>
        <authorList>
            <person name="Gilroy R."/>
            <person name="Ravi A."/>
            <person name="Getino M."/>
            <person name="Pursley I."/>
            <person name="Horton D.L."/>
            <person name="Alikhan N.F."/>
            <person name="Baker D."/>
            <person name="Gharbi K."/>
            <person name="Hall N."/>
            <person name="Watson M."/>
            <person name="Adriaenssens E.M."/>
            <person name="Foster-Nyarko E."/>
            <person name="Jarju S."/>
            <person name="Secka A."/>
            <person name="Antonio M."/>
            <person name="Oren A."/>
            <person name="Chaudhuri R.R."/>
            <person name="La Ragione R."/>
            <person name="Hildebrand F."/>
            <person name="Pallen M.J."/>
        </authorList>
    </citation>
    <scope>NUCLEOTIDE SEQUENCE</scope>
    <source>
        <strain evidence="4">ChiSjej1B19-3389</strain>
    </source>
</reference>
<dbReference type="CDD" id="cd00009">
    <property type="entry name" value="AAA"/>
    <property type="match status" value="1"/>
</dbReference>
<proteinExistence type="predicted"/>
<dbReference type="AlphaFoldDB" id="A0A9D0ZGE7"/>
<sequence length="346" mass="37821">MDTEYYARRFDNAAKGLCKGLFASVSALPDTIKAQAQEIRIRVNRPVAIYCTNKMYYLTEDGRPVTTFVNGKMRNVKQQEVLETFQNLCGYSVYSHQKEIQNGFLTIRGGHRAGICGTAVYKDHALTNIRDVSSVNIRVARQVDGAADQLLKNLGTNFKGLLLCGAPACGKTTVLRDLARQLTDNSQKKVCVIDERGELAGTYAGVCQNNLGQSDILNGYTKGEGIMQALRCLSPDVIICDEAGGREDVQAIAQGVNAGVSIVASIHAATPQELLARSQGKMLLKTGAFESVAFFKGRQQPGEIKEIKKTKELFHATFGGRNGDYTFRRADRPLCLAAAYSKGLFF</sequence>
<dbReference type="InterPro" id="IPR003593">
    <property type="entry name" value="AAA+_ATPase"/>
</dbReference>
<protein>
    <submittedName>
        <fullName evidence="4">Flp pilus assembly complex ATPase component TadA</fullName>
    </submittedName>
</protein>
<dbReference type="SMART" id="SM00382">
    <property type="entry name" value="AAA"/>
    <property type="match status" value="1"/>
</dbReference>
<keyword evidence="1" id="KW-0547">Nucleotide-binding</keyword>
<evidence type="ECO:0000256" key="1">
    <source>
        <dbReference type="ARBA" id="ARBA00022741"/>
    </source>
</evidence>
<feature type="domain" description="AAA+ ATPase" evidence="3">
    <location>
        <begin position="157"/>
        <end position="288"/>
    </location>
</feature>
<evidence type="ECO:0000256" key="2">
    <source>
        <dbReference type="ARBA" id="ARBA00022840"/>
    </source>
</evidence>
<gene>
    <name evidence="4" type="primary">tadA</name>
    <name evidence="4" type="ORF">IAD32_00885</name>
</gene>
<evidence type="ECO:0000259" key="3">
    <source>
        <dbReference type="SMART" id="SM00382"/>
    </source>
</evidence>
<dbReference type="InterPro" id="IPR045735">
    <property type="entry name" value="Spore_III_AA_AAA+_ATPase"/>
</dbReference>
<reference evidence="4" key="1">
    <citation type="submission" date="2020-10" db="EMBL/GenBank/DDBJ databases">
        <authorList>
            <person name="Gilroy R."/>
        </authorList>
    </citation>
    <scope>NUCLEOTIDE SEQUENCE</scope>
    <source>
        <strain evidence="4">ChiSjej1B19-3389</strain>
    </source>
</reference>
<dbReference type="SUPFAM" id="SSF52540">
    <property type="entry name" value="P-loop containing nucleoside triphosphate hydrolases"/>
    <property type="match status" value="1"/>
</dbReference>
<dbReference type="GO" id="GO:0005524">
    <property type="term" value="F:ATP binding"/>
    <property type="evidence" value="ECO:0007669"/>
    <property type="project" value="UniProtKB-KW"/>
</dbReference>
<evidence type="ECO:0000313" key="5">
    <source>
        <dbReference type="Proteomes" id="UP000886787"/>
    </source>
</evidence>
<organism evidence="4 5">
    <name type="scientific">Candidatus Scatavimonas merdigallinarum</name>
    <dbReference type="NCBI Taxonomy" id="2840914"/>
    <lineage>
        <taxon>Bacteria</taxon>
        <taxon>Bacillati</taxon>
        <taxon>Bacillota</taxon>
        <taxon>Clostridia</taxon>
        <taxon>Eubacteriales</taxon>
        <taxon>Oscillospiraceae</taxon>
        <taxon>Oscillospiraceae incertae sedis</taxon>
        <taxon>Candidatus Scatavimonas</taxon>
    </lineage>
</organism>
<evidence type="ECO:0000313" key="4">
    <source>
        <dbReference type="EMBL" id="HIQ79824.1"/>
    </source>
</evidence>
<dbReference type="PANTHER" id="PTHR20953">
    <property type="entry name" value="KINASE-RELATED"/>
    <property type="match status" value="1"/>
</dbReference>